<dbReference type="SUPFAM" id="SSF49503">
    <property type="entry name" value="Cupredoxins"/>
    <property type="match status" value="1"/>
</dbReference>
<keyword evidence="3" id="KW-1185">Reference proteome</keyword>
<name>A0A6B3TRR4_9BACI</name>
<reference evidence="2" key="1">
    <citation type="submission" date="2020-02" db="EMBL/GenBank/DDBJ databases">
        <title>Bacillus sedimentmangrovi sp. nov., isolated from sediment of the mangrove ecosystem.</title>
        <authorList>
            <person name="Liu G."/>
        </authorList>
    </citation>
    <scope>NUCLEOTIDE SEQUENCE [LARGE SCALE GENOMIC DNA]</scope>
    <source>
        <strain evidence="2">SgZ-7</strain>
    </source>
</reference>
<organism evidence="2 3">
    <name type="scientific">Neobacillus thermocopriae</name>
    <dbReference type="NCBI Taxonomy" id="1215031"/>
    <lineage>
        <taxon>Bacteria</taxon>
        <taxon>Bacillati</taxon>
        <taxon>Bacillota</taxon>
        <taxon>Bacilli</taxon>
        <taxon>Bacillales</taxon>
        <taxon>Bacillaceae</taxon>
        <taxon>Neobacillus</taxon>
    </lineage>
</organism>
<evidence type="ECO:0000256" key="1">
    <source>
        <dbReference type="SAM" id="SignalP"/>
    </source>
</evidence>
<sequence length="134" mass="14431">MKKLGFLLLSGALTFGLAACGGTEEAANTKKSSEKSVETASTSGVEEFTITAKNWEFSSDKELTIKKGSKVKLNLINEEGIHTIGNEELGIDLKADKPVEFTAEKTGEYELICSTVCGAEDDHKAMKLTLKIVE</sequence>
<evidence type="ECO:0000313" key="2">
    <source>
        <dbReference type="EMBL" id="NEX79483.1"/>
    </source>
</evidence>
<dbReference type="InterPro" id="IPR008972">
    <property type="entry name" value="Cupredoxin"/>
</dbReference>
<protein>
    <submittedName>
        <fullName evidence="2">Cytochrome C oxidase subunit II</fullName>
    </submittedName>
</protein>
<dbReference type="Proteomes" id="UP000481621">
    <property type="component" value="Unassembled WGS sequence"/>
</dbReference>
<feature type="signal peptide" evidence="1">
    <location>
        <begin position="1"/>
        <end position="18"/>
    </location>
</feature>
<dbReference type="PROSITE" id="PS51257">
    <property type="entry name" value="PROKAR_LIPOPROTEIN"/>
    <property type="match status" value="1"/>
</dbReference>
<keyword evidence="1" id="KW-0732">Signal</keyword>
<evidence type="ECO:0000313" key="3">
    <source>
        <dbReference type="Proteomes" id="UP000481621"/>
    </source>
</evidence>
<comment type="caution">
    <text evidence="2">The sequence shown here is derived from an EMBL/GenBank/DDBJ whole genome shotgun (WGS) entry which is preliminary data.</text>
</comment>
<gene>
    <name evidence="2" type="ORF">G4Z05_11500</name>
</gene>
<dbReference type="RefSeq" id="WP_163252024.1">
    <property type="nucleotide sequence ID" value="NZ_JAAIUV010000017.1"/>
</dbReference>
<dbReference type="EMBL" id="JAAIUV010000017">
    <property type="protein sequence ID" value="NEX79483.1"/>
    <property type="molecule type" value="Genomic_DNA"/>
</dbReference>
<accession>A0A6B3TRR4</accession>
<proteinExistence type="predicted"/>
<dbReference type="AlphaFoldDB" id="A0A6B3TRR4"/>
<dbReference type="Gene3D" id="2.60.40.420">
    <property type="entry name" value="Cupredoxins - blue copper proteins"/>
    <property type="match status" value="1"/>
</dbReference>
<feature type="chain" id="PRO_5038360490" evidence="1">
    <location>
        <begin position="19"/>
        <end position="134"/>
    </location>
</feature>